<gene>
    <name evidence="2" type="ORF">B0H17DRAFT_1133240</name>
</gene>
<accession>A0AAD7GF95</accession>
<feature type="chain" id="PRO_5042279185" evidence="1">
    <location>
        <begin position="19"/>
        <end position="308"/>
    </location>
</feature>
<dbReference type="EMBL" id="JARKIE010000053">
    <property type="protein sequence ID" value="KAJ7692230.1"/>
    <property type="molecule type" value="Genomic_DNA"/>
</dbReference>
<evidence type="ECO:0000313" key="3">
    <source>
        <dbReference type="Proteomes" id="UP001221757"/>
    </source>
</evidence>
<dbReference type="AlphaFoldDB" id="A0AAD7GF95"/>
<protein>
    <submittedName>
        <fullName evidence="2">Uncharacterized protein</fullName>
    </submittedName>
</protein>
<reference evidence="2" key="1">
    <citation type="submission" date="2023-03" db="EMBL/GenBank/DDBJ databases">
        <title>Massive genome expansion in bonnet fungi (Mycena s.s.) driven by repeated elements and novel gene families across ecological guilds.</title>
        <authorList>
            <consortium name="Lawrence Berkeley National Laboratory"/>
            <person name="Harder C.B."/>
            <person name="Miyauchi S."/>
            <person name="Viragh M."/>
            <person name="Kuo A."/>
            <person name="Thoen E."/>
            <person name="Andreopoulos B."/>
            <person name="Lu D."/>
            <person name="Skrede I."/>
            <person name="Drula E."/>
            <person name="Henrissat B."/>
            <person name="Morin E."/>
            <person name="Kohler A."/>
            <person name="Barry K."/>
            <person name="LaButti K."/>
            <person name="Morin E."/>
            <person name="Salamov A."/>
            <person name="Lipzen A."/>
            <person name="Mereny Z."/>
            <person name="Hegedus B."/>
            <person name="Baldrian P."/>
            <person name="Stursova M."/>
            <person name="Weitz H."/>
            <person name="Taylor A."/>
            <person name="Grigoriev I.V."/>
            <person name="Nagy L.G."/>
            <person name="Martin F."/>
            <person name="Kauserud H."/>
        </authorList>
    </citation>
    <scope>NUCLEOTIDE SEQUENCE</scope>
    <source>
        <strain evidence="2">CBHHK067</strain>
    </source>
</reference>
<keyword evidence="3" id="KW-1185">Reference proteome</keyword>
<organism evidence="2 3">
    <name type="scientific">Mycena rosella</name>
    <name type="common">Pink bonnet</name>
    <name type="synonym">Agaricus rosellus</name>
    <dbReference type="NCBI Taxonomy" id="1033263"/>
    <lineage>
        <taxon>Eukaryota</taxon>
        <taxon>Fungi</taxon>
        <taxon>Dikarya</taxon>
        <taxon>Basidiomycota</taxon>
        <taxon>Agaricomycotina</taxon>
        <taxon>Agaricomycetes</taxon>
        <taxon>Agaricomycetidae</taxon>
        <taxon>Agaricales</taxon>
        <taxon>Marasmiineae</taxon>
        <taxon>Mycenaceae</taxon>
        <taxon>Mycena</taxon>
    </lineage>
</organism>
<evidence type="ECO:0000256" key="1">
    <source>
        <dbReference type="SAM" id="SignalP"/>
    </source>
</evidence>
<keyword evidence="1" id="KW-0732">Signal</keyword>
<name>A0AAD7GF95_MYCRO</name>
<dbReference type="Proteomes" id="UP001221757">
    <property type="component" value="Unassembled WGS sequence"/>
</dbReference>
<comment type="caution">
    <text evidence="2">The sequence shown here is derived from an EMBL/GenBank/DDBJ whole genome shotgun (WGS) entry which is preliminary data.</text>
</comment>
<sequence>MFFTKAFIAALAFGVGSSAVPTAEVGGLSAVTRFFPVLFPVVTVCIDSLSDPGCTDIPVPSGTCIDLNNELSPWDQAISQGQIPDGYVCTFFDQFECVGDSTSFGVGEANFFPNFNDVTSSFNCVAGVSSTLTVCIDSLSDPGCTGIPVLSGNCIDLTGGLSSWNQAISQALVPEGSVCTFYDQFDCVGNTAFFGPGEADLFPGFNDITSSIDCVDGSVATLALCIDSLSSPSGCVELFVTSESCLDLTDNLSPWNQAISQAQISDGFTCTFFDQFECVGNSALFGSGVANLFPGFNDVTSSISCVAD</sequence>
<dbReference type="Gene3D" id="2.60.20.10">
    <property type="entry name" value="Crystallins"/>
    <property type="match status" value="1"/>
</dbReference>
<feature type="signal peptide" evidence="1">
    <location>
        <begin position="1"/>
        <end position="18"/>
    </location>
</feature>
<proteinExistence type="predicted"/>
<evidence type="ECO:0000313" key="2">
    <source>
        <dbReference type="EMBL" id="KAJ7692230.1"/>
    </source>
</evidence>